<sequence length="166" mass="19517">MLKLFVCLLVVLPATVAWMTEYDKPFLKECPSKQSVYWIKSQHSNSREDRVWDYRCRHSSKISTTSEINPYDGTILFQCPRKGALVGVQSYHSNHHEDRIWSFKCCDVHLTRGANCLFTKSFVNQYDAVMDYKITPANNYLTGVYSEHNNHREDRVWRFETCSIVH</sequence>
<dbReference type="KEGG" id="lgi:LOTGIDRAFT_133595"/>
<keyword evidence="3" id="KW-0964">Secreted</keyword>
<dbReference type="GO" id="GO:0031012">
    <property type="term" value="C:extracellular matrix"/>
    <property type="evidence" value="ECO:0007669"/>
    <property type="project" value="TreeGrafter"/>
</dbReference>
<dbReference type="HOGENOM" id="CLU_122082_0_0_1"/>
<dbReference type="OrthoDB" id="5975249at2759"/>
<keyword evidence="4" id="KW-1015">Disulfide bond</keyword>
<keyword evidence="5" id="KW-0732">Signal</keyword>
<dbReference type="GeneID" id="20233453"/>
<evidence type="ECO:0000256" key="2">
    <source>
        <dbReference type="ARBA" id="ARBA00008712"/>
    </source>
</evidence>
<evidence type="ECO:0000256" key="3">
    <source>
        <dbReference type="ARBA" id="ARBA00022525"/>
    </source>
</evidence>
<proteinExistence type="inferred from homology"/>
<feature type="signal peptide" evidence="5">
    <location>
        <begin position="1"/>
        <end position="17"/>
    </location>
</feature>
<dbReference type="CTD" id="20233453"/>
<dbReference type="STRING" id="225164.V3YYZ4"/>
<comment type="similarity">
    <text evidence="2">Belongs to the dermatopontin family.</text>
</comment>
<evidence type="ECO:0000256" key="4">
    <source>
        <dbReference type="ARBA" id="ARBA00023157"/>
    </source>
</evidence>
<evidence type="ECO:0000313" key="6">
    <source>
        <dbReference type="EMBL" id="ESO83343.1"/>
    </source>
</evidence>
<comment type="subcellular location">
    <subcellularLocation>
        <location evidence="1">Secreted</location>
    </subcellularLocation>
</comment>
<accession>V3YYZ4</accession>
<reference evidence="6 7" key="1">
    <citation type="journal article" date="2013" name="Nature">
        <title>Insights into bilaterian evolution from three spiralian genomes.</title>
        <authorList>
            <person name="Simakov O."/>
            <person name="Marletaz F."/>
            <person name="Cho S.J."/>
            <person name="Edsinger-Gonzales E."/>
            <person name="Havlak P."/>
            <person name="Hellsten U."/>
            <person name="Kuo D.H."/>
            <person name="Larsson T."/>
            <person name="Lv J."/>
            <person name="Arendt D."/>
            <person name="Savage R."/>
            <person name="Osoegawa K."/>
            <person name="de Jong P."/>
            <person name="Grimwood J."/>
            <person name="Chapman J.A."/>
            <person name="Shapiro H."/>
            <person name="Aerts A."/>
            <person name="Otillar R.P."/>
            <person name="Terry A.Y."/>
            <person name="Boore J.L."/>
            <person name="Grigoriev I.V."/>
            <person name="Lindberg D.R."/>
            <person name="Seaver E.C."/>
            <person name="Weisblat D.A."/>
            <person name="Putnam N.H."/>
            <person name="Rokhsar D.S."/>
        </authorList>
    </citation>
    <scope>NUCLEOTIDE SEQUENCE [LARGE SCALE GENOMIC DNA]</scope>
</reference>
<dbReference type="GO" id="GO:0030199">
    <property type="term" value="P:collagen fibril organization"/>
    <property type="evidence" value="ECO:0007669"/>
    <property type="project" value="TreeGrafter"/>
</dbReference>
<dbReference type="AlphaFoldDB" id="V3YYZ4"/>
<gene>
    <name evidence="6" type="ORF">LOTGIDRAFT_133595</name>
</gene>
<dbReference type="OMA" id="RSAHCNT"/>
<dbReference type="Pfam" id="PF14704">
    <property type="entry name" value="DERM"/>
    <property type="match status" value="1"/>
</dbReference>
<dbReference type="PANTHER" id="PTHR15040:SF1">
    <property type="entry name" value="DERMATOPONTIN-LIKE ISOFORM X1"/>
    <property type="match status" value="1"/>
</dbReference>
<keyword evidence="7" id="KW-1185">Reference proteome</keyword>
<protein>
    <recommendedName>
        <fullName evidence="8">Dermatopontin</fullName>
    </recommendedName>
</protein>
<feature type="chain" id="PRO_5004715698" description="Dermatopontin" evidence="5">
    <location>
        <begin position="18"/>
        <end position="166"/>
    </location>
</feature>
<dbReference type="InterPro" id="IPR026645">
    <property type="entry name" value="Dermatopontin"/>
</dbReference>
<evidence type="ECO:0000256" key="5">
    <source>
        <dbReference type="SAM" id="SignalP"/>
    </source>
</evidence>
<name>V3YYZ4_LOTGI</name>
<organism evidence="6 7">
    <name type="scientific">Lottia gigantea</name>
    <name type="common">Giant owl limpet</name>
    <dbReference type="NCBI Taxonomy" id="225164"/>
    <lineage>
        <taxon>Eukaryota</taxon>
        <taxon>Metazoa</taxon>
        <taxon>Spiralia</taxon>
        <taxon>Lophotrochozoa</taxon>
        <taxon>Mollusca</taxon>
        <taxon>Gastropoda</taxon>
        <taxon>Patellogastropoda</taxon>
        <taxon>Lottioidea</taxon>
        <taxon>Lottiidae</taxon>
        <taxon>Lottia</taxon>
    </lineage>
</organism>
<evidence type="ECO:0000313" key="7">
    <source>
        <dbReference type="Proteomes" id="UP000030746"/>
    </source>
</evidence>
<dbReference type="Proteomes" id="UP000030746">
    <property type="component" value="Unassembled WGS sequence"/>
</dbReference>
<dbReference type="RefSeq" id="XP_009065948.1">
    <property type="nucleotide sequence ID" value="XM_009067700.1"/>
</dbReference>
<dbReference type="PANTHER" id="PTHR15040">
    <property type="entry name" value="DERMATOPONTIN-RELATED"/>
    <property type="match status" value="1"/>
</dbReference>
<evidence type="ECO:0000256" key="1">
    <source>
        <dbReference type="ARBA" id="ARBA00004613"/>
    </source>
</evidence>
<dbReference type="EMBL" id="KB203711">
    <property type="protein sequence ID" value="ESO83343.1"/>
    <property type="molecule type" value="Genomic_DNA"/>
</dbReference>
<dbReference type="GO" id="GO:0005615">
    <property type="term" value="C:extracellular space"/>
    <property type="evidence" value="ECO:0007669"/>
    <property type="project" value="TreeGrafter"/>
</dbReference>
<evidence type="ECO:0008006" key="8">
    <source>
        <dbReference type="Google" id="ProtNLM"/>
    </source>
</evidence>